<protein>
    <submittedName>
        <fullName evidence="9">Sad1 and UNC84 domain containing 2</fullName>
    </submittedName>
</protein>
<dbReference type="Ensembl" id="ENSLLET00000032870.1">
    <property type="protein sequence ID" value="ENSLLEP00000031656.1"/>
    <property type="gene ID" value="ENSLLEG00000019751.1"/>
</dbReference>
<dbReference type="GeneTree" id="ENSGT00940000160024"/>
<feature type="region of interest" description="Disordered" evidence="7">
    <location>
        <begin position="1"/>
        <end position="37"/>
    </location>
</feature>
<evidence type="ECO:0000313" key="10">
    <source>
        <dbReference type="Proteomes" id="UP000694569"/>
    </source>
</evidence>
<keyword evidence="3 6" id="KW-0175">Coiled coil</keyword>
<accession>A0A8C5WE61</accession>
<dbReference type="Proteomes" id="UP000694569">
    <property type="component" value="Unplaced"/>
</dbReference>
<dbReference type="InterPro" id="IPR045119">
    <property type="entry name" value="SUN1-5"/>
</dbReference>
<dbReference type="InterPro" id="IPR012919">
    <property type="entry name" value="SUN_dom"/>
</dbReference>
<name>A0A8C5WE61_9ANUR</name>
<organism evidence="9 10">
    <name type="scientific">Leptobrachium leishanense</name>
    <name type="common">Leishan spiny toad</name>
    <dbReference type="NCBI Taxonomy" id="445787"/>
    <lineage>
        <taxon>Eukaryota</taxon>
        <taxon>Metazoa</taxon>
        <taxon>Chordata</taxon>
        <taxon>Craniata</taxon>
        <taxon>Vertebrata</taxon>
        <taxon>Euteleostomi</taxon>
        <taxon>Amphibia</taxon>
        <taxon>Batrachia</taxon>
        <taxon>Anura</taxon>
        <taxon>Pelobatoidea</taxon>
        <taxon>Megophryidae</taxon>
        <taxon>Leptobrachium</taxon>
    </lineage>
</organism>
<keyword evidence="4" id="KW-0472">Membrane</keyword>
<feature type="region of interest" description="Disordered" evidence="7">
    <location>
        <begin position="110"/>
        <end position="140"/>
    </location>
</feature>
<dbReference type="FunFam" id="2.60.120.260:FF:000009">
    <property type="entry name" value="SUN domain-containing protein 1 isoform X1"/>
    <property type="match status" value="1"/>
</dbReference>
<feature type="compositionally biased region" description="Low complexity" evidence="7">
    <location>
        <begin position="117"/>
        <end position="127"/>
    </location>
</feature>
<dbReference type="InterPro" id="IPR040994">
    <property type="entry name" value="Sun_CC2"/>
</dbReference>
<dbReference type="GO" id="GO:0034993">
    <property type="term" value="C:meiotic nuclear membrane microtubule tethering complex"/>
    <property type="evidence" value="ECO:0007669"/>
    <property type="project" value="TreeGrafter"/>
</dbReference>
<dbReference type="GO" id="GO:0043495">
    <property type="term" value="F:protein-membrane adaptor activity"/>
    <property type="evidence" value="ECO:0007669"/>
    <property type="project" value="TreeGrafter"/>
</dbReference>
<dbReference type="Pfam" id="PF07738">
    <property type="entry name" value="Sad1_UNC"/>
    <property type="match status" value="1"/>
</dbReference>
<keyword evidence="1" id="KW-0812">Transmembrane</keyword>
<evidence type="ECO:0000256" key="7">
    <source>
        <dbReference type="SAM" id="MobiDB-lite"/>
    </source>
</evidence>
<keyword evidence="2" id="KW-1133">Transmembrane helix</keyword>
<keyword evidence="10" id="KW-1185">Reference proteome</keyword>
<evidence type="ECO:0000256" key="4">
    <source>
        <dbReference type="ARBA" id="ARBA00023136"/>
    </source>
</evidence>
<reference evidence="9" key="2">
    <citation type="submission" date="2025-09" db="UniProtKB">
        <authorList>
            <consortium name="Ensembl"/>
        </authorList>
    </citation>
    <scope>IDENTIFICATION</scope>
</reference>
<dbReference type="PROSITE" id="PS51469">
    <property type="entry name" value="SUN"/>
    <property type="match status" value="1"/>
</dbReference>
<evidence type="ECO:0000256" key="5">
    <source>
        <dbReference type="ARBA" id="ARBA00037816"/>
    </source>
</evidence>
<evidence type="ECO:0000256" key="3">
    <source>
        <dbReference type="ARBA" id="ARBA00023054"/>
    </source>
</evidence>
<dbReference type="GO" id="GO:0005637">
    <property type="term" value="C:nuclear inner membrane"/>
    <property type="evidence" value="ECO:0007669"/>
    <property type="project" value="UniProtKB-SubCell"/>
</dbReference>
<dbReference type="Pfam" id="PF18580">
    <property type="entry name" value="HTH_SUN2"/>
    <property type="match status" value="1"/>
</dbReference>
<dbReference type="PANTHER" id="PTHR12911">
    <property type="entry name" value="SAD1/UNC-84-LIKE PROTEIN-RELATED"/>
    <property type="match status" value="1"/>
</dbReference>
<dbReference type="PANTHER" id="PTHR12911:SF22">
    <property type="entry name" value="SUN DOMAIN-CONTAINING PROTEIN 2"/>
    <property type="match status" value="1"/>
</dbReference>
<dbReference type="AlphaFoldDB" id="A0A8C5WE61"/>
<evidence type="ECO:0000256" key="1">
    <source>
        <dbReference type="ARBA" id="ARBA00022692"/>
    </source>
</evidence>
<comment type="subcellular location">
    <subcellularLocation>
        <location evidence="5">Nucleus inner membrane</location>
        <topology evidence="5">Single-pass type II membrane protein</topology>
    </subcellularLocation>
</comment>
<evidence type="ECO:0000256" key="2">
    <source>
        <dbReference type="ARBA" id="ARBA00022989"/>
    </source>
</evidence>
<sequence>MSRRSKRLGTTEQEDDRISTSSVESHGLYRDSPARSLRKKVTTLKYVPKPHQTTSHSYYSETSGYISRDRDVATAQQDKGYEATQWDKDLLQKRMELDITYNINSSKTGFSGTQPTYDKSTSSSGYSSEEDFTSHSPSSDCSSRASSWGSWAKCVRELPWILLSYQGLWHFYPFGLQNAISLPTALFSWKQKLIADAPQQQKQNLFTQTELVSRLESLEKQFQKLENQQKKSKSSEKNSVAEHGLSRDQVAEVFYDFSTHRESNLKEEILQETSSKAMHDLRILRAEQEGNLQEILEKMHQLFREVNGQVLAIKSELQSSSHEDLKGNFMLEMGKLERWLTKLEQQLDSVKSNQDKMSLQMEDAPREIERVKDEIQVLFPKWLKAQTDTNGSVYESLAELFLHRDELHKYLLDLEKKILDEVSADKKQWEEQTHNSIDREFQVEGLSGVSRKEVHEIVKRALQRYSEDRIGLVDYALESSGASVINTRCSETYETKTALLSLFGIPLWYQSQSPRVILQTDSNPGNCWAFRGSRGYAVIRLSSRVRPTAVTLDHIPRSLSPKATISSAPKDFSVYGLEEETQKEGILLGNFTYNQNGDPIQTFSIKGENTTYQLIELRIESNWGHPEYTCIYRFRVHGETDL</sequence>
<evidence type="ECO:0000259" key="8">
    <source>
        <dbReference type="PROSITE" id="PS51469"/>
    </source>
</evidence>
<feature type="coiled-coil region" evidence="6">
    <location>
        <begin position="208"/>
        <end position="238"/>
    </location>
</feature>
<proteinExistence type="predicted"/>
<gene>
    <name evidence="9" type="primary">SUN2</name>
</gene>
<dbReference type="OrthoDB" id="342281at2759"/>
<feature type="domain" description="SUN" evidence="8">
    <location>
        <begin position="481"/>
        <end position="641"/>
    </location>
</feature>
<reference evidence="9" key="1">
    <citation type="submission" date="2025-08" db="UniProtKB">
        <authorList>
            <consortium name="Ensembl"/>
        </authorList>
    </citation>
    <scope>IDENTIFICATION</scope>
</reference>
<dbReference type="Gene3D" id="2.60.120.260">
    <property type="entry name" value="Galactose-binding domain-like"/>
    <property type="match status" value="1"/>
</dbReference>
<evidence type="ECO:0000313" key="9">
    <source>
        <dbReference type="Ensembl" id="ENSLLEP00000031656.1"/>
    </source>
</evidence>
<evidence type="ECO:0000256" key="6">
    <source>
        <dbReference type="SAM" id="Coils"/>
    </source>
</evidence>